<reference evidence="1 2" key="1">
    <citation type="submission" date="2017-03" db="EMBL/GenBank/DDBJ databases">
        <authorList>
            <person name="Afonso C.L."/>
            <person name="Miller P.J."/>
            <person name="Scott M.A."/>
            <person name="Spackman E."/>
            <person name="Goraichik I."/>
            <person name="Dimitrov K.M."/>
            <person name="Suarez D.L."/>
            <person name="Swayne D.E."/>
        </authorList>
    </citation>
    <scope>NUCLEOTIDE SEQUENCE [LARGE SCALE GENOMIC DNA]</scope>
    <source>
        <strain evidence="1 2">CECT 7691</strain>
    </source>
</reference>
<name>A0A1Y5U0I9_9PROT</name>
<organism evidence="1 2">
    <name type="scientific">Oceanibacterium hippocampi</name>
    <dbReference type="NCBI Taxonomy" id="745714"/>
    <lineage>
        <taxon>Bacteria</taxon>
        <taxon>Pseudomonadati</taxon>
        <taxon>Pseudomonadota</taxon>
        <taxon>Alphaproteobacteria</taxon>
        <taxon>Sneathiellales</taxon>
        <taxon>Sneathiellaceae</taxon>
        <taxon>Oceanibacterium</taxon>
    </lineage>
</organism>
<dbReference type="OrthoDB" id="8452017at2"/>
<gene>
    <name evidence="1" type="ORF">OCH7691_04538</name>
</gene>
<sequence length="290" mass="31765">MPEFTKIEMQQELQTILLFEADHILLGRGEEAAEKFIGFSCGADGEYLHMDPERVDLACFPIAGSFERGYDFAFTPSVLCGLGEHEVQDLIVFMLGTPRAGGVSSGAELHRFMTPGGYCQTVADAVMARWKLEWEEGGSDFTTRELALLANMTEGAVRNALAGKGAASLTAIPGSKPVAVAFDEARRWLSGRRGFRATPHRPGQDPVLRERLSGLTDAVELGRIVRALRSETQSDEPGTLSDWPAADVEAWFTGQYVFDQQKAAELAKALDLDIPLFVGKALELSLRRDR</sequence>
<evidence type="ECO:0000313" key="2">
    <source>
        <dbReference type="Proteomes" id="UP000193200"/>
    </source>
</evidence>
<dbReference type="RefSeq" id="WP_085885868.1">
    <property type="nucleotide sequence ID" value="NZ_FWFR01000010.1"/>
</dbReference>
<keyword evidence="2" id="KW-1185">Reference proteome</keyword>
<dbReference type="AlphaFoldDB" id="A0A1Y5U0I9"/>
<proteinExistence type="predicted"/>
<accession>A0A1Y5U0I9</accession>
<dbReference type="Proteomes" id="UP000193200">
    <property type="component" value="Unassembled WGS sequence"/>
</dbReference>
<dbReference type="EMBL" id="FWFR01000010">
    <property type="protein sequence ID" value="SLN77775.1"/>
    <property type="molecule type" value="Genomic_DNA"/>
</dbReference>
<dbReference type="InParanoid" id="A0A1Y5U0I9"/>
<protein>
    <submittedName>
        <fullName evidence="1">Uncharacterized protein</fullName>
    </submittedName>
</protein>
<evidence type="ECO:0000313" key="1">
    <source>
        <dbReference type="EMBL" id="SLN77775.1"/>
    </source>
</evidence>